<dbReference type="NCBIfam" id="NF004079">
    <property type="entry name" value="PRK05584.1"/>
    <property type="match status" value="1"/>
</dbReference>
<dbReference type="CDD" id="cd09008">
    <property type="entry name" value="MTAN"/>
    <property type="match status" value="1"/>
</dbReference>
<reference evidence="7 8" key="1">
    <citation type="submission" date="2009-01" db="EMBL/GenBank/DDBJ databases">
        <authorList>
            <person name="Fulton L."/>
            <person name="Clifton S."/>
            <person name="Fulton B."/>
            <person name="Xu J."/>
            <person name="Minx P."/>
            <person name="Pepin K.H."/>
            <person name="Johnson M."/>
            <person name="Bhonagiri V."/>
            <person name="Nash W.E."/>
            <person name="Mardis E.R."/>
            <person name="Wilson R.K."/>
        </authorList>
    </citation>
    <scope>NUCLEOTIDE SEQUENCE [LARGE SCALE GENOMIC DNA]</scope>
    <source>
        <strain evidence="7 8">DSM 5476</strain>
    </source>
</reference>
<name>C0EB69_9FIRM</name>
<dbReference type="Gene3D" id="3.40.50.1580">
    <property type="entry name" value="Nucleoside phosphorylase domain"/>
    <property type="match status" value="1"/>
</dbReference>
<evidence type="ECO:0000256" key="1">
    <source>
        <dbReference type="ARBA" id="ARBA00004945"/>
    </source>
</evidence>
<dbReference type="eggNOG" id="COG0775">
    <property type="taxonomic scope" value="Bacteria"/>
</dbReference>
<dbReference type="InterPro" id="IPR000845">
    <property type="entry name" value="Nucleoside_phosphorylase_d"/>
</dbReference>
<keyword evidence="5" id="KW-0486">Methionine biosynthesis</keyword>
<keyword evidence="4" id="KW-0378">Hydrolase</keyword>
<keyword evidence="8" id="KW-1185">Reference proteome</keyword>
<evidence type="ECO:0000259" key="6">
    <source>
        <dbReference type="Pfam" id="PF01048"/>
    </source>
</evidence>
<dbReference type="STRING" id="537013.CLOSTMETH_01086"/>
<evidence type="ECO:0000256" key="3">
    <source>
        <dbReference type="ARBA" id="ARBA00022605"/>
    </source>
</evidence>
<evidence type="ECO:0000256" key="4">
    <source>
        <dbReference type="ARBA" id="ARBA00022801"/>
    </source>
</evidence>
<keyword evidence="3" id="KW-0028">Amino-acid biosynthesis</keyword>
<dbReference type="UniPathway" id="UPA00904">
    <property type="reaction ID" value="UER00871"/>
</dbReference>
<dbReference type="NCBIfam" id="TIGR01704">
    <property type="entry name" value="MTA_SAH-Nsdase"/>
    <property type="match status" value="1"/>
</dbReference>
<evidence type="ECO:0000313" key="7">
    <source>
        <dbReference type="EMBL" id="EEG31289.1"/>
    </source>
</evidence>
<evidence type="ECO:0000256" key="2">
    <source>
        <dbReference type="ARBA" id="ARBA00011974"/>
    </source>
</evidence>
<dbReference type="HOGENOM" id="CLU_031248_2_0_9"/>
<dbReference type="GO" id="GO:0008782">
    <property type="term" value="F:adenosylhomocysteine nucleosidase activity"/>
    <property type="evidence" value="ECO:0007669"/>
    <property type="project" value="UniProtKB-EC"/>
</dbReference>
<dbReference type="InterPro" id="IPR035994">
    <property type="entry name" value="Nucleoside_phosphorylase_sf"/>
</dbReference>
<accession>C0EB69</accession>
<protein>
    <recommendedName>
        <fullName evidence="2">adenosylhomocysteine nucleosidase</fullName>
        <ecNumber evidence="2">3.2.2.9</ecNumber>
    </recommendedName>
</protein>
<sequence length="231" mass="24466">MFKMKIGIIGAMEVEVDGLRQCMEQGRTERISGIDYHCGTICGREVVVAQSGVGKVNAAICAQTMILRFQPDVVINSGVAGGHHSLQIGDIVVASAVVEHDMDTSPLGDPKGYISGLGLVQMPADASVARTLCAASEKLGHCKFGVIASGDQFISSRAQADRIHREFGAYAYEMEGAAIGHVCCRSGVPFGILRVISDNGDEQAIVDFPTFVGEAAAKSIKVIVDFLNHLD</sequence>
<dbReference type="Pfam" id="PF01048">
    <property type="entry name" value="PNP_UDP_1"/>
    <property type="match status" value="1"/>
</dbReference>
<dbReference type="GO" id="GO:0019509">
    <property type="term" value="P:L-methionine salvage from methylthioadenosine"/>
    <property type="evidence" value="ECO:0007669"/>
    <property type="project" value="UniProtKB-UniPathway"/>
</dbReference>
<dbReference type="EC" id="3.2.2.9" evidence="2"/>
<dbReference type="GO" id="GO:0009164">
    <property type="term" value="P:nucleoside catabolic process"/>
    <property type="evidence" value="ECO:0007669"/>
    <property type="project" value="InterPro"/>
</dbReference>
<dbReference type="EMBL" id="ACEC01000040">
    <property type="protein sequence ID" value="EEG31289.1"/>
    <property type="molecule type" value="Genomic_DNA"/>
</dbReference>
<dbReference type="AlphaFoldDB" id="C0EB69"/>
<dbReference type="InterPro" id="IPR010049">
    <property type="entry name" value="MTA_SAH_Nsdase"/>
</dbReference>
<dbReference type="GO" id="GO:0008930">
    <property type="term" value="F:methylthioadenosine nucleosidase activity"/>
    <property type="evidence" value="ECO:0007669"/>
    <property type="project" value="InterPro"/>
</dbReference>
<feature type="domain" description="Nucleoside phosphorylase" evidence="6">
    <location>
        <begin position="5"/>
        <end position="227"/>
    </location>
</feature>
<comment type="caution">
    <text evidence="7">The sequence shown here is derived from an EMBL/GenBank/DDBJ whole genome shotgun (WGS) entry which is preliminary data.</text>
</comment>
<evidence type="ECO:0000256" key="5">
    <source>
        <dbReference type="ARBA" id="ARBA00023167"/>
    </source>
</evidence>
<dbReference type="Proteomes" id="UP000003340">
    <property type="component" value="Unassembled WGS sequence"/>
</dbReference>
<dbReference type="PANTHER" id="PTHR46832:SF1">
    <property type="entry name" value="5'-METHYLTHIOADENOSINE_S-ADENOSYLHOMOCYSTEINE NUCLEOSIDASE"/>
    <property type="match status" value="1"/>
</dbReference>
<reference evidence="7 8" key="2">
    <citation type="submission" date="2009-02" db="EMBL/GenBank/DDBJ databases">
        <title>Draft genome sequence of Clostridium methylpentosum (DSM 5476).</title>
        <authorList>
            <person name="Sudarsanam P."/>
            <person name="Ley R."/>
            <person name="Guruge J."/>
            <person name="Turnbaugh P.J."/>
            <person name="Mahowald M."/>
            <person name="Liep D."/>
            <person name="Gordon J."/>
        </authorList>
    </citation>
    <scope>NUCLEOTIDE SEQUENCE [LARGE SCALE GENOMIC DNA]</scope>
    <source>
        <strain evidence="7 8">DSM 5476</strain>
    </source>
</reference>
<dbReference type="GO" id="GO:0019284">
    <property type="term" value="P:L-methionine salvage from S-adenosylmethionine"/>
    <property type="evidence" value="ECO:0007669"/>
    <property type="project" value="TreeGrafter"/>
</dbReference>
<organism evidence="7 8">
    <name type="scientific">[Clostridium] methylpentosum DSM 5476</name>
    <dbReference type="NCBI Taxonomy" id="537013"/>
    <lineage>
        <taxon>Bacteria</taxon>
        <taxon>Bacillati</taxon>
        <taxon>Bacillota</taxon>
        <taxon>Clostridia</taxon>
        <taxon>Eubacteriales</taxon>
        <taxon>Oscillospiraceae</taxon>
        <taxon>Oscillospiraceae incertae sedis</taxon>
    </lineage>
</organism>
<dbReference type="GO" id="GO:0005829">
    <property type="term" value="C:cytosol"/>
    <property type="evidence" value="ECO:0007669"/>
    <property type="project" value="TreeGrafter"/>
</dbReference>
<dbReference type="PANTHER" id="PTHR46832">
    <property type="entry name" value="5'-METHYLTHIOADENOSINE/S-ADENOSYLHOMOCYSTEINE NUCLEOSIDASE"/>
    <property type="match status" value="1"/>
</dbReference>
<evidence type="ECO:0000313" key="8">
    <source>
        <dbReference type="Proteomes" id="UP000003340"/>
    </source>
</evidence>
<proteinExistence type="predicted"/>
<comment type="pathway">
    <text evidence="1">Amino-acid biosynthesis; L-methionine biosynthesis via salvage pathway; S-methyl-5-thio-alpha-D-ribose 1-phosphate from S-methyl-5'-thioadenosine (hydrolase route): step 1/2.</text>
</comment>
<gene>
    <name evidence="7" type="primary">mtnN</name>
    <name evidence="7" type="ORF">CLOSTMETH_01086</name>
</gene>
<dbReference type="SUPFAM" id="SSF53167">
    <property type="entry name" value="Purine and uridine phosphorylases"/>
    <property type="match status" value="1"/>
</dbReference>